<dbReference type="InterPro" id="IPR036259">
    <property type="entry name" value="MFS_trans_sf"/>
</dbReference>
<dbReference type="SMART" id="SM00100">
    <property type="entry name" value="cNMP"/>
    <property type="match status" value="1"/>
</dbReference>
<dbReference type="OrthoDB" id="7375466at2"/>
<accession>A0A3N0DXF6</accession>
<dbReference type="Gene3D" id="1.20.1720.10">
    <property type="entry name" value="Multidrug resistance protein D"/>
    <property type="match status" value="1"/>
</dbReference>
<keyword evidence="7" id="KW-0442">Lipid degradation</keyword>
<dbReference type="PANTHER" id="PTHR42718:SF48">
    <property type="entry name" value="CONSERVED TWO-DOMAIN MEMBRANE PROTEIN-RELATED"/>
    <property type="match status" value="1"/>
</dbReference>
<keyword evidence="4 8" id="KW-1133">Transmembrane helix</keyword>
<organism evidence="12 13">
    <name type="scientific">Nocardioides marmorisolisilvae</name>
    <dbReference type="NCBI Taxonomy" id="1542737"/>
    <lineage>
        <taxon>Bacteria</taxon>
        <taxon>Bacillati</taxon>
        <taxon>Actinomycetota</taxon>
        <taxon>Actinomycetes</taxon>
        <taxon>Propionibacteriales</taxon>
        <taxon>Nocardioidaceae</taxon>
        <taxon>Nocardioides</taxon>
    </lineage>
</organism>
<dbReference type="InterPro" id="IPR005829">
    <property type="entry name" value="Sugar_transporter_CS"/>
</dbReference>
<proteinExistence type="inferred from homology"/>
<dbReference type="SUPFAM" id="SSF52151">
    <property type="entry name" value="FabD/lysophospholipase-like"/>
    <property type="match status" value="1"/>
</dbReference>
<dbReference type="PROSITE" id="PS51635">
    <property type="entry name" value="PNPLA"/>
    <property type="match status" value="1"/>
</dbReference>
<feature type="transmembrane region" description="Helical" evidence="8">
    <location>
        <begin position="59"/>
        <end position="77"/>
    </location>
</feature>
<dbReference type="InterPro" id="IPR020846">
    <property type="entry name" value="MFS_dom"/>
</dbReference>
<feature type="transmembrane region" description="Helical" evidence="8">
    <location>
        <begin position="89"/>
        <end position="108"/>
    </location>
</feature>
<evidence type="ECO:0000256" key="6">
    <source>
        <dbReference type="ARBA" id="ARBA00023136"/>
    </source>
</evidence>
<dbReference type="SUPFAM" id="SSF103473">
    <property type="entry name" value="MFS general substrate transporter"/>
    <property type="match status" value="1"/>
</dbReference>
<dbReference type="EMBL" id="RJSG01000002">
    <property type="protein sequence ID" value="RNL80277.1"/>
    <property type="molecule type" value="Genomic_DNA"/>
</dbReference>
<dbReference type="GO" id="GO:0004622">
    <property type="term" value="F:phosphatidylcholine lysophospholipase activity"/>
    <property type="evidence" value="ECO:0007669"/>
    <property type="project" value="UniProtKB-ARBA"/>
</dbReference>
<protein>
    <submittedName>
        <fullName evidence="12">MFS transporter</fullName>
    </submittedName>
</protein>
<dbReference type="InterPro" id="IPR002641">
    <property type="entry name" value="PNPLA_dom"/>
</dbReference>
<evidence type="ECO:0000256" key="2">
    <source>
        <dbReference type="ARBA" id="ARBA00006636"/>
    </source>
</evidence>
<feature type="transmembrane region" description="Helical" evidence="8">
    <location>
        <begin position="416"/>
        <end position="435"/>
    </location>
</feature>
<keyword evidence="3 8" id="KW-0812">Transmembrane</keyword>
<sequence>MSTDVVTTQRPVAGQSGRDKAALAIASFGAFLAFLDATIVNVCFPAIEQTFHGSSTSTLSWVLNAYNVVFAALLVAGGRLADLMGRRRVFVTGVAIFTLASVLCATAGSVEMLIVWRIIQAVGAALLVPASLGVVIQAATEEKRAHAVTLWGATAALAAGLGPPIGGLIIGASGWRLAFLVNLPLGIAAIVLGMRMVDESRSPGRRKLPDLAGVAILAAGLALLSMAIVKGPDWSWSGPRTLACIIAGLALLTVVGLRITRHPVPVIDPGLLKIPSFAVANLATLAAGMGMYAYLLNHILWLRYVWHYSLLQAGFAVAPSALVTAVVASRMGDVAHERGYRTVAFPGAIIWATGMWWFVHQVGTSPDYLRDWLPGAIISGIGCGMTLPILGSAAVAAVPGGRYATASSIVSAVRQLGGVLGISVLIAIVGGASPLDPAGAVAMFRDGWRLSFFCFLAVAVVAIAVSQRPPQVDEHAPDEAPPAVRRRPLVEVPSQGFGSVSVLRDLAPEATEDLAARGTPVELRAGEVLFREGDEGHSVFVLLSGRLRVDKDGESIREMGNGSLVGELAVLAGAPRGATVVAVRDSTLLEVAEDDVRSVLASRPDVAMSVAGMLAEQVRTLPAPPAKRAEPCTIAVIAAEGAAPMEVAEALLFRMVPHTEVALVHEEITPDRLVDLEADHDRVLLVAGPSGEWHDFCRRQADVVVLVVDAGTRALPSVPGAEVLLLGRVDQDRVCAVLAATGARRVHQQQHQGVEALAARLAGRSVGIALAGGGARAFAHVGVLRELEAAGVVVHRVAGTSVGSYIGAFYASGWAVADIEELLREEFVRRNPLGDYGLPKYALSRGRRIERAAIRLYGDQVAEALPRELTVMTTDLLAREAVPMRSGLLRDITRASAAVPGLLPPVRVGDRILVDGGVTGNLPVGALASEGVGPVIAVNLSVGARDDSPRTGPKRPPRIPTLGETMVRTMLFASGDADRSAADEADLVVNCQTRDIGLLEFHQIDAAIAAGRSAGRAIVESLATRGF</sequence>
<dbReference type="InterPro" id="IPR016035">
    <property type="entry name" value="Acyl_Trfase/lysoPLipase"/>
</dbReference>
<feature type="active site" description="Proton acceptor" evidence="7">
    <location>
        <position position="915"/>
    </location>
</feature>
<dbReference type="InterPro" id="IPR018490">
    <property type="entry name" value="cNMP-bd_dom_sf"/>
</dbReference>
<evidence type="ECO:0000259" key="9">
    <source>
        <dbReference type="PROSITE" id="PS50042"/>
    </source>
</evidence>
<dbReference type="CDD" id="cd17321">
    <property type="entry name" value="MFS_MMR_MDR_like"/>
    <property type="match status" value="1"/>
</dbReference>
<evidence type="ECO:0000313" key="12">
    <source>
        <dbReference type="EMBL" id="RNL80277.1"/>
    </source>
</evidence>
<keyword evidence="7" id="KW-0378">Hydrolase</keyword>
<feature type="domain" description="Major facilitator superfamily (MFS) profile" evidence="10">
    <location>
        <begin position="22"/>
        <end position="474"/>
    </location>
</feature>
<dbReference type="PANTHER" id="PTHR42718">
    <property type="entry name" value="MAJOR FACILITATOR SUPERFAMILY MULTIDRUG TRANSPORTER MFSC"/>
    <property type="match status" value="1"/>
</dbReference>
<evidence type="ECO:0000256" key="1">
    <source>
        <dbReference type="ARBA" id="ARBA00004651"/>
    </source>
</evidence>
<dbReference type="Pfam" id="PF00027">
    <property type="entry name" value="cNMP_binding"/>
    <property type="match status" value="1"/>
</dbReference>
<feature type="short sequence motif" description="GXSXG" evidence="7">
    <location>
        <begin position="799"/>
        <end position="803"/>
    </location>
</feature>
<dbReference type="GO" id="GO:0005886">
    <property type="term" value="C:plasma membrane"/>
    <property type="evidence" value="ECO:0007669"/>
    <property type="project" value="UniProtKB-SubCell"/>
</dbReference>
<gene>
    <name evidence="12" type="ORF">EFL95_15410</name>
</gene>
<feature type="transmembrane region" description="Helical" evidence="8">
    <location>
        <begin position="114"/>
        <end position="136"/>
    </location>
</feature>
<feature type="domain" description="Cyclic nucleotide-binding" evidence="9">
    <location>
        <begin position="502"/>
        <end position="617"/>
    </location>
</feature>
<comment type="caution">
    <text evidence="12">The sequence shown here is derived from an EMBL/GenBank/DDBJ whole genome shotgun (WGS) entry which is preliminary data.</text>
</comment>
<dbReference type="RefSeq" id="WP_123234778.1">
    <property type="nucleotide sequence ID" value="NZ_RJSG01000002.1"/>
</dbReference>
<dbReference type="InterPro" id="IPR000595">
    <property type="entry name" value="cNMP-bd_dom"/>
</dbReference>
<dbReference type="Gene3D" id="2.60.120.10">
    <property type="entry name" value="Jelly Rolls"/>
    <property type="match status" value="1"/>
</dbReference>
<evidence type="ECO:0000313" key="13">
    <source>
        <dbReference type="Proteomes" id="UP000277094"/>
    </source>
</evidence>
<feature type="transmembrane region" description="Helical" evidence="8">
    <location>
        <begin position="208"/>
        <end position="228"/>
    </location>
</feature>
<dbReference type="PROSITE" id="PS00216">
    <property type="entry name" value="SUGAR_TRANSPORT_1"/>
    <property type="match status" value="1"/>
</dbReference>
<keyword evidence="13" id="KW-1185">Reference proteome</keyword>
<reference evidence="12 13" key="1">
    <citation type="submission" date="2018-11" db="EMBL/GenBank/DDBJ databases">
        <authorList>
            <person name="Li F."/>
        </authorList>
    </citation>
    <scope>NUCLEOTIDE SEQUENCE [LARGE SCALE GENOMIC DNA]</scope>
    <source>
        <strain evidence="12 13">KIS18-7</strain>
    </source>
</reference>
<dbReference type="Pfam" id="PF01734">
    <property type="entry name" value="Patatin"/>
    <property type="match status" value="1"/>
</dbReference>
<dbReference type="GO" id="GO:0022857">
    <property type="term" value="F:transmembrane transporter activity"/>
    <property type="evidence" value="ECO:0007669"/>
    <property type="project" value="InterPro"/>
</dbReference>
<evidence type="ECO:0000256" key="3">
    <source>
        <dbReference type="ARBA" id="ARBA00022692"/>
    </source>
</evidence>
<dbReference type="InterPro" id="IPR014710">
    <property type="entry name" value="RmlC-like_jellyroll"/>
</dbReference>
<dbReference type="PROSITE" id="PS50850">
    <property type="entry name" value="MFS"/>
    <property type="match status" value="1"/>
</dbReference>
<name>A0A3N0DXF6_9ACTN</name>
<dbReference type="CDD" id="cd00038">
    <property type="entry name" value="CAP_ED"/>
    <property type="match status" value="1"/>
</dbReference>
<feature type="transmembrane region" description="Helical" evidence="8">
    <location>
        <begin position="271"/>
        <end position="294"/>
    </location>
</feature>
<comment type="caution">
    <text evidence="7">Lacks conserved residue(s) required for the propagation of feature annotation.</text>
</comment>
<dbReference type="Gene3D" id="3.40.1090.10">
    <property type="entry name" value="Cytosolic phospholipase A2 catalytic domain"/>
    <property type="match status" value="2"/>
</dbReference>
<dbReference type="PROSITE" id="PS50042">
    <property type="entry name" value="CNMP_BINDING_3"/>
    <property type="match status" value="1"/>
</dbReference>
<feature type="transmembrane region" description="Helical" evidence="8">
    <location>
        <begin position="240"/>
        <end position="259"/>
    </location>
</feature>
<comment type="similarity">
    <text evidence="2">Belongs to the NTE family.</text>
</comment>
<evidence type="ECO:0000259" key="11">
    <source>
        <dbReference type="PROSITE" id="PS51635"/>
    </source>
</evidence>
<evidence type="ECO:0000256" key="7">
    <source>
        <dbReference type="PROSITE-ProRule" id="PRU01161"/>
    </source>
</evidence>
<evidence type="ECO:0000256" key="5">
    <source>
        <dbReference type="ARBA" id="ARBA00023098"/>
    </source>
</evidence>
<evidence type="ECO:0000256" key="4">
    <source>
        <dbReference type="ARBA" id="ARBA00022989"/>
    </source>
</evidence>
<feature type="transmembrane region" description="Helical" evidence="8">
    <location>
        <begin position="177"/>
        <end position="196"/>
    </location>
</feature>
<feature type="active site" description="Nucleophile" evidence="7">
    <location>
        <position position="801"/>
    </location>
</feature>
<dbReference type="PRINTS" id="PR01036">
    <property type="entry name" value="TCRTETB"/>
</dbReference>
<dbReference type="SUPFAM" id="SSF51206">
    <property type="entry name" value="cAMP-binding domain-like"/>
    <property type="match status" value="1"/>
</dbReference>
<keyword evidence="6 8" id="KW-0472">Membrane</keyword>
<feature type="transmembrane region" description="Helical" evidence="8">
    <location>
        <begin position="372"/>
        <end position="395"/>
    </location>
</feature>
<dbReference type="InterPro" id="IPR011701">
    <property type="entry name" value="MFS"/>
</dbReference>
<feature type="transmembrane region" description="Helical" evidence="8">
    <location>
        <begin position="306"/>
        <end position="328"/>
    </location>
</feature>
<dbReference type="AlphaFoldDB" id="A0A3N0DXF6"/>
<feature type="short sequence motif" description="DGA/G" evidence="7">
    <location>
        <begin position="915"/>
        <end position="917"/>
    </location>
</feature>
<feature type="transmembrane region" description="Helical" evidence="8">
    <location>
        <begin position="21"/>
        <end position="47"/>
    </location>
</feature>
<dbReference type="Proteomes" id="UP000277094">
    <property type="component" value="Unassembled WGS sequence"/>
</dbReference>
<dbReference type="GO" id="GO:0016042">
    <property type="term" value="P:lipid catabolic process"/>
    <property type="evidence" value="ECO:0007669"/>
    <property type="project" value="UniProtKB-UniRule"/>
</dbReference>
<evidence type="ECO:0000259" key="10">
    <source>
        <dbReference type="PROSITE" id="PS50850"/>
    </source>
</evidence>
<dbReference type="Gene3D" id="1.20.1250.20">
    <property type="entry name" value="MFS general substrate transporter like domains"/>
    <property type="match status" value="1"/>
</dbReference>
<feature type="transmembrane region" description="Helical" evidence="8">
    <location>
        <begin position="148"/>
        <end position="171"/>
    </location>
</feature>
<feature type="domain" description="PNPLA" evidence="11">
    <location>
        <begin position="768"/>
        <end position="928"/>
    </location>
</feature>
<feature type="transmembrane region" description="Helical" evidence="8">
    <location>
        <begin position="340"/>
        <end position="360"/>
    </location>
</feature>
<keyword evidence="5 7" id="KW-0443">Lipid metabolism</keyword>
<dbReference type="Pfam" id="PF07690">
    <property type="entry name" value="MFS_1"/>
    <property type="match status" value="1"/>
</dbReference>
<comment type="subcellular location">
    <subcellularLocation>
        <location evidence="1">Cell membrane</location>
        <topology evidence="1">Multi-pass membrane protein</topology>
    </subcellularLocation>
</comment>
<evidence type="ECO:0000256" key="8">
    <source>
        <dbReference type="SAM" id="Phobius"/>
    </source>
</evidence>